<keyword evidence="2" id="KW-1185">Reference proteome</keyword>
<dbReference type="OrthoDB" id="7943792at2"/>
<evidence type="ECO:0008006" key="3">
    <source>
        <dbReference type="Google" id="ProtNLM"/>
    </source>
</evidence>
<dbReference type="InterPro" id="IPR039498">
    <property type="entry name" value="NTP_transf_5"/>
</dbReference>
<sequence length="372" mass="41884">MCEARVIVDTRINLLMLALSAGMMSIDEGESVVYADNLVRAIDKTWLNKNQNTVVQFMHKTKMMSFADSLFPFVQECQLFKLVELYNALVEVTAIRRSMLEPVFTALNESRIDVMPYKGIDFIYNYQSASAHRFISDVDLIIRRNQLSCAASVFEGMGFVQAQVSKGQLSVDGQSLHMLPWVLSDAMGVAWNEQSVRPYVKVGKAEVLQPYQEILSEYTMIYQSGQPMVIAYIDLEFSVMPGIDERDVWHRTRVTKIADEVCSGLCPELYLCSLFCRVCTVSDVFDAPSVYPFVDALRVLVAGGIDWDYLWVMADRYYLVVPISQCLIELVAIAGSAIPAEVFSRCQKNLIIHGASSKPTLLEWLSVIKGIL</sequence>
<dbReference type="AlphaFoldDB" id="C1DIG4"/>
<evidence type="ECO:0000313" key="1">
    <source>
        <dbReference type="EMBL" id="ACO78645.1"/>
    </source>
</evidence>
<accession>C1DIG4</accession>
<reference evidence="1 2" key="1">
    <citation type="journal article" date="2009" name="J. Bacteriol.">
        <title>Genome sequence of Azotobacter vinelandii, an obligate aerobe specialized to support diverse anaerobic metabolic processes.</title>
        <authorList>
            <person name="Setubal J.C."/>
            <person name="dos Santos P."/>
            <person name="Goldman B.S."/>
            <person name="Ertesvag H."/>
            <person name="Espin G."/>
            <person name="Rubio L.M."/>
            <person name="Valla S."/>
            <person name="Almeida N.F."/>
            <person name="Balasubramanian D."/>
            <person name="Cromes L."/>
            <person name="Curatti L."/>
            <person name="Du Z."/>
            <person name="Godsy E."/>
            <person name="Goodner B."/>
            <person name="Hellner-Burris K."/>
            <person name="Hernandez J.A."/>
            <person name="Houmiel K."/>
            <person name="Imperial J."/>
            <person name="Kennedy C."/>
            <person name="Larson T.J."/>
            <person name="Latreille P."/>
            <person name="Ligon L.S."/>
            <person name="Lu J."/>
            <person name="Maerk M."/>
            <person name="Miller N.M."/>
            <person name="Norton S."/>
            <person name="O'Carroll I.P."/>
            <person name="Paulsen I."/>
            <person name="Raulfs E.C."/>
            <person name="Roemer R."/>
            <person name="Rosser J."/>
            <person name="Segura D."/>
            <person name="Slater S."/>
            <person name="Stricklin S.L."/>
            <person name="Studholme D.J."/>
            <person name="Sun J."/>
            <person name="Viana C.J."/>
            <person name="Wallin E."/>
            <person name="Wang B."/>
            <person name="Wheeler C."/>
            <person name="Zhu H."/>
            <person name="Dean D.R."/>
            <person name="Dixon R."/>
            <person name="Wood D."/>
        </authorList>
    </citation>
    <scope>NUCLEOTIDE SEQUENCE [LARGE SCALE GENOMIC DNA]</scope>
    <source>
        <strain evidence="2">DJ / ATCC BAA-1303</strain>
    </source>
</reference>
<dbReference type="EnsemblBacteria" id="ACO78645">
    <property type="protein sequence ID" value="ACO78645"/>
    <property type="gene ID" value="Avin_24620"/>
</dbReference>
<dbReference type="Pfam" id="PF14907">
    <property type="entry name" value="NTP_transf_5"/>
    <property type="match status" value="1"/>
</dbReference>
<gene>
    <name evidence="1" type="ordered locus">Avin_24620</name>
</gene>
<proteinExistence type="predicted"/>
<evidence type="ECO:0000313" key="2">
    <source>
        <dbReference type="Proteomes" id="UP000002424"/>
    </source>
</evidence>
<name>C1DIG4_AZOVD</name>
<organism evidence="1 2">
    <name type="scientific">Azotobacter vinelandii (strain DJ / ATCC BAA-1303)</name>
    <dbReference type="NCBI Taxonomy" id="322710"/>
    <lineage>
        <taxon>Bacteria</taxon>
        <taxon>Pseudomonadati</taxon>
        <taxon>Pseudomonadota</taxon>
        <taxon>Gammaproteobacteria</taxon>
        <taxon>Pseudomonadales</taxon>
        <taxon>Pseudomonadaceae</taxon>
        <taxon>Azotobacter</taxon>
    </lineage>
</organism>
<dbReference type="Proteomes" id="UP000002424">
    <property type="component" value="Chromosome"/>
</dbReference>
<dbReference type="EMBL" id="CP001157">
    <property type="protein sequence ID" value="ACO78645.1"/>
    <property type="molecule type" value="Genomic_DNA"/>
</dbReference>
<dbReference type="HOGENOM" id="CLU_773538_0_0_6"/>
<protein>
    <recommendedName>
        <fullName evidence="3">Nucleotidyltransferase family protein</fullName>
    </recommendedName>
</protein>
<dbReference type="KEGG" id="avn:Avin_24620"/>